<dbReference type="Proteomes" id="UP001160148">
    <property type="component" value="Unassembled WGS sequence"/>
</dbReference>
<dbReference type="EMBL" id="CARXXK010000002">
    <property type="protein sequence ID" value="CAI6357225.1"/>
    <property type="molecule type" value="Genomic_DNA"/>
</dbReference>
<dbReference type="PANTHER" id="PTHR45786">
    <property type="entry name" value="DNA BINDING PROTEIN-LIKE"/>
    <property type="match status" value="1"/>
</dbReference>
<sequence>MLLECITECITHQNVLKRNALSMKSAFNYQSVIDYLNIKALQIGPMTILCPKCHAKKWKDETNGLCCADESDQISIRTNMIPNLKRGLIESLQTVLRENNHLIQSFRSNIEWRSFDELQNFKLIIHADRVPQDEHRGQYNAPIIDEVAVLLVNEDKGRRHIVLHGRSEQLSRVSELNRSYDALQ</sequence>
<proteinExistence type="predicted"/>
<dbReference type="PANTHER" id="PTHR45786:SF74">
    <property type="entry name" value="ATP-DEPENDENT DNA HELICASE"/>
    <property type="match status" value="1"/>
</dbReference>
<gene>
    <name evidence="1" type="ORF">MEUPH1_LOCUS12872</name>
</gene>
<protein>
    <submittedName>
        <fullName evidence="1">Uncharacterized protein</fullName>
    </submittedName>
</protein>
<reference evidence="1 2" key="1">
    <citation type="submission" date="2023-01" db="EMBL/GenBank/DDBJ databases">
        <authorList>
            <person name="Whitehead M."/>
        </authorList>
    </citation>
    <scope>NUCLEOTIDE SEQUENCE [LARGE SCALE GENOMIC DNA]</scope>
</reference>
<accession>A0AAV0WMD9</accession>
<name>A0AAV0WMD9_9HEMI</name>
<evidence type="ECO:0000313" key="1">
    <source>
        <dbReference type="EMBL" id="CAI6357225.1"/>
    </source>
</evidence>
<organism evidence="1 2">
    <name type="scientific">Macrosiphum euphorbiae</name>
    <name type="common">potato aphid</name>
    <dbReference type="NCBI Taxonomy" id="13131"/>
    <lineage>
        <taxon>Eukaryota</taxon>
        <taxon>Metazoa</taxon>
        <taxon>Ecdysozoa</taxon>
        <taxon>Arthropoda</taxon>
        <taxon>Hexapoda</taxon>
        <taxon>Insecta</taxon>
        <taxon>Pterygota</taxon>
        <taxon>Neoptera</taxon>
        <taxon>Paraneoptera</taxon>
        <taxon>Hemiptera</taxon>
        <taxon>Sternorrhyncha</taxon>
        <taxon>Aphidomorpha</taxon>
        <taxon>Aphidoidea</taxon>
        <taxon>Aphididae</taxon>
        <taxon>Macrosiphini</taxon>
        <taxon>Macrosiphum</taxon>
    </lineage>
</organism>
<keyword evidence="2" id="KW-1185">Reference proteome</keyword>
<dbReference type="AlphaFoldDB" id="A0AAV0WMD9"/>
<comment type="caution">
    <text evidence="1">The sequence shown here is derived from an EMBL/GenBank/DDBJ whole genome shotgun (WGS) entry which is preliminary data.</text>
</comment>
<evidence type="ECO:0000313" key="2">
    <source>
        <dbReference type="Proteomes" id="UP001160148"/>
    </source>
</evidence>